<dbReference type="AlphaFoldDB" id="A0A382FUQ9"/>
<dbReference type="PANTHER" id="PTHR43015">
    <property type="entry name" value="D-RIBITOL-5-PHOSPHATE CYTIDYLYLTRANSFERASE"/>
    <property type="match status" value="1"/>
</dbReference>
<evidence type="ECO:0000256" key="2">
    <source>
        <dbReference type="ARBA" id="ARBA00022695"/>
    </source>
</evidence>
<evidence type="ECO:0000256" key="1">
    <source>
        <dbReference type="ARBA" id="ARBA00022679"/>
    </source>
</evidence>
<feature type="non-terminal residue" evidence="3">
    <location>
        <position position="113"/>
    </location>
</feature>
<evidence type="ECO:0000313" key="3">
    <source>
        <dbReference type="EMBL" id="SVB66826.1"/>
    </source>
</evidence>
<accession>A0A382FUQ9</accession>
<dbReference type="GO" id="GO:0005829">
    <property type="term" value="C:cytosol"/>
    <property type="evidence" value="ECO:0007669"/>
    <property type="project" value="TreeGrafter"/>
</dbReference>
<dbReference type="GO" id="GO:0070567">
    <property type="term" value="F:cytidylyltransferase activity"/>
    <property type="evidence" value="ECO:0007669"/>
    <property type="project" value="InterPro"/>
</dbReference>
<keyword evidence="1" id="KW-0808">Transferase</keyword>
<proteinExistence type="predicted"/>
<dbReference type="InterPro" id="IPR034683">
    <property type="entry name" value="IspD/TarI"/>
</dbReference>
<name>A0A382FUQ9_9ZZZZ</name>
<sequence length="113" mass="11744">MAAASTPGLGVGAVVVAAGSSSRMGGVDKIFAPVLDRPLVCFALDQLEAFPPVTEIVLVLDSGSLTQGRELVDARGYRKVTHVCPGGKRRQDSVRSGLDALTPCDWVIVHDGA</sequence>
<evidence type="ECO:0008006" key="4">
    <source>
        <dbReference type="Google" id="ProtNLM"/>
    </source>
</evidence>
<dbReference type="EMBL" id="UINC01052010">
    <property type="protein sequence ID" value="SVB66826.1"/>
    <property type="molecule type" value="Genomic_DNA"/>
</dbReference>
<dbReference type="InterPro" id="IPR029044">
    <property type="entry name" value="Nucleotide-diphossugar_trans"/>
</dbReference>
<organism evidence="3">
    <name type="scientific">marine metagenome</name>
    <dbReference type="NCBI Taxonomy" id="408172"/>
    <lineage>
        <taxon>unclassified sequences</taxon>
        <taxon>metagenomes</taxon>
        <taxon>ecological metagenomes</taxon>
    </lineage>
</organism>
<gene>
    <name evidence="3" type="ORF">METZ01_LOCUS219680</name>
</gene>
<protein>
    <recommendedName>
        <fullName evidence="4">2-C-methyl-D-erythritol 4-phosphate cytidylyltransferase</fullName>
    </recommendedName>
</protein>
<dbReference type="Gene3D" id="3.90.550.10">
    <property type="entry name" value="Spore Coat Polysaccharide Biosynthesis Protein SpsA, Chain A"/>
    <property type="match status" value="1"/>
</dbReference>
<dbReference type="SUPFAM" id="SSF53448">
    <property type="entry name" value="Nucleotide-diphospho-sugar transferases"/>
    <property type="match status" value="1"/>
</dbReference>
<dbReference type="Pfam" id="PF01128">
    <property type="entry name" value="IspD"/>
    <property type="match status" value="1"/>
</dbReference>
<keyword evidence="2" id="KW-0548">Nucleotidyltransferase</keyword>
<reference evidence="3" key="1">
    <citation type="submission" date="2018-05" db="EMBL/GenBank/DDBJ databases">
        <authorList>
            <person name="Lanie J.A."/>
            <person name="Ng W.-L."/>
            <person name="Kazmierczak K.M."/>
            <person name="Andrzejewski T.M."/>
            <person name="Davidsen T.M."/>
            <person name="Wayne K.J."/>
            <person name="Tettelin H."/>
            <person name="Glass J.I."/>
            <person name="Rusch D."/>
            <person name="Podicherti R."/>
            <person name="Tsui H.-C.T."/>
            <person name="Winkler M.E."/>
        </authorList>
    </citation>
    <scope>NUCLEOTIDE SEQUENCE</scope>
</reference>
<dbReference type="PANTHER" id="PTHR43015:SF1">
    <property type="entry name" value="D-RIBITOL-5-PHOSPHATE CYTIDYLYLTRANSFERASE"/>
    <property type="match status" value="1"/>
</dbReference>